<evidence type="ECO:0000256" key="3">
    <source>
        <dbReference type="ARBA" id="ARBA00039729"/>
    </source>
</evidence>
<dbReference type="PANTHER" id="PTHR11702:SF43">
    <property type="entry name" value="GTP-BINDING PROTEIN 10"/>
    <property type="match status" value="1"/>
</dbReference>
<reference evidence="6" key="2">
    <citation type="submission" date="2025-09" db="UniProtKB">
        <authorList>
            <consortium name="Ensembl"/>
        </authorList>
    </citation>
    <scope>IDENTIFICATION</scope>
</reference>
<proteinExistence type="predicted"/>
<dbReference type="Ensembl" id="ENSSRHT00000050821.1">
    <property type="protein sequence ID" value="ENSSRHP00000049418.1"/>
    <property type="gene ID" value="ENSSRHG00000024852.1"/>
</dbReference>
<dbReference type="Pfam" id="PF01018">
    <property type="entry name" value="GTP1_OBG"/>
    <property type="match status" value="1"/>
</dbReference>
<dbReference type="Proteomes" id="UP000472270">
    <property type="component" value="Unassembled WGS sequence"/>
</dbReference>
<evidence type="ECO:0000256" key="1">
    <source>
        <dbReference type="ARBA" id="ARBA00022741"/>
    </source>
</evidence>
<dbReference type="GO" id="GO:0042254">
    <property type="term" value="P:ribosome biogenesis"/>
    <property type="evidence" value="ECO:0007669"/>
    <property type="project" value="UniProtKB-UniRule"/>
</dbReference>
<reference evidence="6" key="1">
    <citation type="submission" date="2025-08" db="UniProtKB">
        <authorList>
            <consortium name="Ensembl"/>
        </authorList>
    </citation>
    <scope>IDENTIFICATION</scope>
</reference>
<dbReference type="PANTHER" id="PTHR11702">
    <property type="entry name" value="DEVELOPMENTALLY REGULATED GTP-BINDING PROTEIN-RELATED"/>
    <property type="match status" value="1"/>
</dbReference>
<evidence type="ECO:0000256" key="2">
    <source>
        <dbReference type="ARBA" id="ARBA00023134"/>
    </source>
</evidence>
<dbReference type="Gene3D" id="3.40.50.300">
    <property type="entry name" value="P-loop containing nucleotide triphosphate hydrolases"/>
    <property type="match status" value="1"/>
</dbReference>
<dbReference type="Gene3D" id="2.70.210.12">
    <property type="entry name" value="GTP1/OBG domain"/>
    <property type="match status" value="1"/>
</dbReference>
<feature type="domain" description="Obg" evidence="5">
    <location>
        <begin position="27"/>
        <end position="162"/>
    </location>
</feature>
<dbReference type="PROSITE" id="PS51883">
    <property type="entry name" value="OBG"/>
    <property type="match status" value="1"/>
</dbReference>
<dbReference type="PROSITE" id="PS51710">
    <property type="entry name" value="G_OBG"/>
    <property type="match status" value="1"/>
</dbReference>
<dbReference type="Pfam" id="PF01926">
    <property type="entry name" value="MMR_HSR1"/>
    <property type="match status" value="1"/>
</dbReference>
<accession>A0A673JGY1</accession>
<dbReference type="GO" id="GO:0005525">
    <property type="term" value="F:GTP binding"/>
    <property type="evidence" value="ECO:0007669"/>
    <property type="project" value="UniProtKB-KW"/>
</dbReference>
<protein>
    <recommendedName>
        <fullName evidence="3">GTP-binding protein 10</fullName>
    </recommendedName>
</protein>
<dbReference type="GO" id="GO:0005739">
    <property type="term" value="C:mitochondrion"/>
    <property type="evidence" value="ECO:0007669"/>
    <property type="project" value="TreeGrafter"/>
</dbReference>
<dbReference type="AlphaFoldDB" id="A0A673JGY1"/>
<sequence>MHAYLHRSEILNKFNTIHQSFVLNLYGNFVDNIRLYVRGGSGGMGLPRLGGLGGNGGDIWVVAKKGITLKQIKDKHPNKRFTAGVGSNSSIHALRGAKGEDSQVFAPVGISVTTDNGRILGELNCEGDNLLVAKGGHGGSLHSGFLPSKGQTRQIRLDLKLIADLGLVGFPNAGKSSLLTALSHAKPRIASYPFTTLRPEIGKVMYDDHKQVSVADLPGLIEGAHVNKGMGHKFLKHVERTNQLMFVVDICGFQLASNTPFRSAFETVLLLNKELELYNEELLGKPAILVINKMDLPEAQGRLRELETHLENQEESSHLFHEDVIPKSLMRFTHVVPVSATTGLGLPLLKSLIRQSLEEQNIIETDGQRSERLLKLRREIPTSSIPSWGFSQPT</sequence>
<name>A0A673JGY1_9TELE</name>
<dbReference type="PRINTS" id="PR00326">
    <property type="entry name" value="GTP1OBG"/>
</dbReference>
<dbReference type="InterPro" id="IPR027417">
    <property type="entry name" value="P-loop_NTPase"/>
</dbReference>
<dbReference type="InterPro" id="IPR045086">
    <property type="entry name" value="OBG_GTPase"/>
</dbReference>
<dbReference type="InterPro" id="IPR006169">
    <property type="entry name" value="GTP1_OBG_dom"/>
</dbReference>
<dbReference type="GO" id="GO:0003924">
    <property type="term" value="F:GTPase activity"/>
    <property type="evidence" value="ECO:0007669"/>
    <property type="project" value="InterPro"/>
</dbReference>
<dbReference type="SUPFAM" id="SSF82051">
    <property type="entry name" value="Obg GTP-binding protein N-terminal domain"/>
    <property type="match status" value="1"/>
</dbReference>
<keyword evidence="2" id="KW-0342">GTP-binding</keyword>
<evidence type="ECO:0000259" key="4">
    <source>
        <dbReference type="PROSITE" id="PS51710"/>
    </source>
</evidence>
<evidence type="ECO:0000313" key="6">
    <source>
        <dbReference type="Ensembl" id="ENSSRHP00000049418.1"/>
    </source>
</evidence>
<keyword evidence="1" id="KW-0547">Nucleotide-binding</keyword>
<evidence type="ECO:0000259" key="5">
    <source>
        <dbReference type="PROSITE" id="PS51883"/>
    </source>
</evidence>
<dbReference type="SUPFAM" id="SSF52540">
    <property type="entry name" value="P-loop containing nucleoside triphosphate hydrolases"/>
    <property type="match status" value="1"/>
</dbReference>
<keyword evidence="7" id="KW-1185">Reference proteome</keyword>
<dbReference type="CDD" id="cd01898">
    <property type="entry name" value="Obg"/>
    <property type="match status" value="1"/>
</dbReference>
<feature type="domain" description="OBG-type G" evidence="4">
    <location>
        <begin position="163"/>
        <end position="358"/>
    </location>
</feature>
<organism evidence="6 7">
    <name type="scientific">Sinocyclocheilus rhinocerous</name>
    <dbReference type="NCBI Taxonomy" id="307959"/>
    <lineage>
        <taxon>Eukaryota</taxon>
        <taxon>Metazoa</taxon>
        <taxon>Chordata</taxon>
        <taxon>Craniata</taxon>
        <taxon>Vertebrata</taxon>
        <taxon>Euteleostomi</taxon>
        <taxon>Actinopterygii</taxon>
        <taxon>Neopterygii</taxon>
        <taxon>Teleostei</taxon>
        <taxon>Ostariophysi</taxon>
        <taxon>Cypriniformes</taxon>
        <taxon>Cyprinidae</taxon>
        <taxon>Cyprininae</taxon>
        <taxon>Sinocyclocheilus</taxon>
    </lineage>
</organism>
<evidence type="ECO:0000313" key="7">
    <source>
        <dbReference type="Proteomes" id="UP000472270"/>
    </source>
</evidence>
<dbReference type="InterPro" id="IPR036726">
    <property type="entry name" value="GTP1_OBG_dom_sf"/>
</dbReference>
<dbReference type="InterPro" id="IPR006073">
    <property type="entry name" value="GTP-bd"/>
</dbReference>
<dbReference type="InterPro" id="IPR031167">
    <property type="entry name" value="G_OBG"/>
</dbReference>
<gene>
    <name evidence="6" type="primary">gtpbp10</name>
</gene>